<gene>
    <name evidence="3" type="ORF">CSSPTR1EN2_LOCUS8293</name>
</gene>
<name>A0ABP0TWE2_9BRYO</name>
<dbReference type="Proteomes" id="UP001497512">
    <property type="component" value="Chromosome 15"/>
</dbReference>
<dbReference type="EMBL" id="OZ019907">
    <property type="protein sequence ID" value="CAK9206327.1"/>
    <property type="molecule type" value="Genomic_DNA"/>
</dbReference>
<keyword evidence="4" id="KW-1185">Reference proteome</keyword>
<feature type="compositionally biased region" description="Basic and acidic residues" evidence="1">
    <location>
        <begin position="261"/>
        <end position="271"/>
    </location>
</feature>
<evidence type="ECO:0000259" key="2">
    <source>
        <dbReference type="Pfam" id="PF13837"/>
    </source>
</evidence>
<dbReference type="Gene3D" id="1.10.10.60">
    <property type="entry name" value="Homeodomain-like"/>
    <property type="match status" value="1"/>
</dbReference>
<organism evidence="3 4">
    <name type="scientific">Sphagnum troendelagicum</name>
    <dbReference type="NCBI Taxonomy" id="128251"/>
    <lineage>
        <taxon>Eukaryota</taxon>
        <taxon>Viridiplantae</taxon>
        <taxon>Streptophyta</taxon>
        <taxon>Embryophyta</taxon>
        <taxon>Bryophyta</taxon>
        <taxon>Sphagnophytina</taxon>
        <taxon>Sphagnopsida</taxon>
        <taxon>Sphagnales</taxon>
        <taxon>Sphagnaceae</taxon>
        <taxon>Sphagnum</taxon>
    </lineage>
</organism>
<dbReference type="InterPro" id="IPR044822">
    <property type="entry name" value="Myb_DNA-bind_4"/>
</dbReference>
<dbReference type="PANTHER" id="PTHR31307">
    <property type="entry name" value="TRIHELIX TRANSCRIPTION FACTOR ASIL2"/>
    <property type="match status" value="1"/>
</dbReference>
<dbReference type="PANTHER" id="PTHR31307:SF45">
    <property type="entry name" value="OS09G0558200 PROTEIN"/>
    <property type="match status" value="1"/>
</dbReference>
<feature type="region of interest" description="Disordered" evidence="1">
    <location>
        <begin position="48"/>
        <end position="78"/>
    </location>
</feature>
<proteinExistence type="predicted"/>
<evidence type="ECO:0000256" key="1">
    <source>
        <dbReference type="SAM" id="MobiDB-lite"/>
    </source>
</evidence>
<feature type="region of interest" description="Disordered" evidence="1">
    <location>
        <begin position="220"/>
        <end position="271"/>
    </location>
</feature>
<protein>
    <recommendedName>
        <fullName evidence="2">Myb/SANT-like DNA-binding domain-containing protein</fullName>
    </recommendedName>
</protein>
<dbReference type="InterPro" id="IPR044823">
    <property type="entry name" value="ASIL1/2-like"/>
</dbReference>
<sequence length="373" mass="41696">MVEDLCINTLLAVAMDEAMASIGVSDDQVSPFSTQQQYPEPHIIAPATEEQQQQQQQKKKKTSSSKRHRTADVDDAPGEANRREYYEWSHGAVHSLLDIYEEKYLALQRGNLRGRHWHEVALHVSAREDGSKSAKTSKQCKMKIENLKRRYKMEKTHRVGNPVSAGSNCCWPYYDRLDSMLGFTPKSNVGTQKECGDTLSNSDPLLSHDVNLKIKARLSTDPTTEFQGESEMPSGIGKYEERDVSADGGEGNPEQLPETAPVHHKDSKTDASEVNTMLNLPGTSGVKQQSKPPVQSPLTNPGVLLANSITAFAEVLVRIEQAKMELHKDLERQRTEADLRRTEMVLQNQLEIAKLFANSQKRKARSPSLSDSE</sequence>
<evidence type="ECO:0000313" key="4">
    <source>
        <dbReference type="Proteomes" id="UP001497512"/>
    </source>
</evidence>
<accession>A0ABP0TWE2</accession>
<evidence type="ECO:0000313" key="3">
    <source>
        <dbReference type="EMBL" id="CAK9206327.1"/>
    </source>
</evidence>
<feature type="domain" description="Myb/SANT-like DNA-binding" evidence="2">
    <location>
        <begin position="87"/>
        <end position="180"/>
    </location>
</feature>
<dbReference type="Pfam" id="PF13837">
    <property type="entry name" value="Myb_DNA-bind_4"/>
    <property type="match status" value="1"/>
</dbReference>
<reference evidence="3" key="1">
    <citation type="submission" date="2024-02" db="EMBL/GenBank/DDBJ databases">
        <authorList>
            <consortium name="ELIXIR-Norway"/>
            <consortium name="Elixir Norway"/>
        </authorList>
    </citation>
    <scope>NUCLEOTIDE SEQUENCE</scope>
</reference>
<feature type="compositionally biased region" description="Basic residues" evidence="1">
    <location>
        <begin position="57"/>
        <end position="69"/>
    </location>
</feature>